<reference evidence="3" key="1">
    <citation type="submission" date="2016-11" db="EMBL/GenBank/DDBJ databases">
        <authorList>
            <person name="Varghese N."/>
            <person name="Submissions S."/>
        </authorList>
    </citation>
    <scope>NUCLEOTIDE SEQUENCE [LARGE SCALE GENOMIC DNA]</scope>
    <source>
        <strain evidence="3">DSM 26134</strain>
    </source>
</reference>
<sequence>MNLINRARLLSLAIATLVSASILSSCDEGDDVSPAKGDFAVTLAIQGSEGGFTYYTVPFLDVMTGTLSAQNTEAIEQPGYYDYTQIDRTLYSIGGLGATDVHSIIQNQDESLSEVGSATFANSLSDLVRADDDNLLAVSLSSESDQVVFYTIDNNTISVKETFSSPASNLTTEYVAAYSGLAVSGDHVFLSYYISDRDTYNTPYTDKAQVAVYSYPELEFIKVIEDDRVGPLGGFNIKAGLFADEDGNIYGVSHSNPANGYSQSTKPAGILKINKGETEFDADYFFDVAALTDGKTISHLKYLGDGRAFAQINRDERAQQGRWSDSPLETAVVNLETPSVAFISDVPEHSGDGRRLAVLHNGDFVYQCIPEDTGIYVYKIDTKNLTAEKGALVEANFVAGFFRFD</sequence>
<protein>
    <recommendedName>
        <fullName evidence="4">DUF4374 domain-containing protein</fullName>
    </recommendedName>
</protein>
<dbReference type="EMBL" id="FRAA01000002">
    <property type="protein sequence ID" value="SHK01632.1"/>
    <property type="molecule type" value="Genomic_DNA"/>
</dbReference>
<dbReference type="STRING" id="156994.SAMN04488028_102501"/>
<dbReference type="Proteomes" id="UP000184474">
    <property type="component" value="Unassembled WGS sequence"/>
</dbReference>
<keyword evidence="1" id="KW-0732">Signal</keyword>
<organism evidence="2 3">
    <name type="scientific">Reichenbachiella agariperforans</name>
    <dbReference type="NCBI Taxonomy" id="156994"/>
    <lineage>
        <taxon>Bacteria</taxon>
        <taxon>Pseudomonadati</taxon>
        <taxon>Bacteroidota</taxon>
        <taxon>Cytophagia</taxon>
        <taxon>Cytophagales</taxon>
        <taxon>Reichenbachiellaceae</taxon>
        <taxon>Reichenbachiella</taxon>
    </lineage>
</organism>
<dbReference type="SUPFAM" id="SSF82171">
    <property type="entry name" value="DPP6 N-terminal domain-like"/>
    <property type="match status" value="1"/>
</dbReference>
<dbReference type="PROSITE" id="PS51257">
    <property type="entry name" value="PROKAR_LIPOPROTEIN"/>
    <property type="match status" value="1"/>
</dbReference>
<gene>
    <name evidence="2" type="ORF">SAMN04488028_102501</name>
</gene>
<name>A0A1M6P188_REIAG</name>
<feature type="chain" id="PRO_5013110601" description="DUF4374 domain-containing protein" evidence="1">
    <location>
        <begin position="21"/>
        <end position="405"/>
    </location>
</feature>
<dbReference type="InterPro" id="IPR025401">
    <property type="entry name" value="DUF4374"/>
</dbReference>
<evidence type="ECO:0008006" key="4">
    <source>
        <dbReference type="Google" id="ProtNLM"/>
    </source>
</evidence>
<proteinExistence type="predicted"/>
<evidence type="ECO:0000313" key="2">
    <source>
        <dbReference type="EMBL" id="SHK01632.1"/>
    </source>
</evidence>
<evidence type="ECO:0000313" key="3">
    <source>
        <dbReference type="Proteomes" id="UP000184474"/>
    </source>
</evidence>
<dbReference type="Pfam" id="PF14298">
    <property type="entry name" value="DUF4374"/>
    <property type="match status" value="1"/>
</dbReference>
<keyword evidence="3" id="KW-1185">Reference proteome</keyword>
<accession>A0A1M6P188</accession>
<evidence type="ECO:0000256" key="1">
    <source>
        <dbReference type="SAM" id="SignalP"/>
    </source>
</evidence>
<feature type="signal peptide" evidence="1">
    <location>
        <begin position="1"/>
        <end position="20"/>
    </location>
</feature>
<dbReference type="AlphaFoldDB" id="A0A1M6P188"/>